<dbReference type="Proteomes" id="UP000295726">
    <property type="component" value="Unassembled WGS sequence"/>
</dbReference>
<dbReference type="OrthoDB" id="1771153at2"/>
<sequence length="96" mass="11095">MEIGETAYKYKDLYVELENYEKNGVPMHLEGSPASPLQIVTAHMIREEGCYMRDYVMDEKGYIESLIFVNINGNNQAKNPLNAPEDDSTERQKRYS</sequence>
<accession>A0A4R3K9B0</accession>
<organism evidence="2 3">
    <name type="scientific">Muricomes intestini</name>
    <dbReference type="NCBI Taxonomy" id="1796634"/>
    <lineage>
        <taxon>Bacteria</taxon>
        <taxon>Bacillati</taxon>
        <taxon>Bacillota</taxon>
        <taxon>Clostridia</taxon>
        <taxon>Lachnospirales</taxon>
        <taxon>Lachnospiraceae</taxon>
        <taxon>Muricomes</taxon>
    </lineage>
</organism>
<name>A0A4R3K9B0_9FIRM</name>
<gene>
    <name evidence="2" type="ORF">EDD59_10856</name>
</gene>
<reference evidence="2 3" key="1">
    <citation type="submission" date="2019-03" db="EMBL/GenBank/DDBJ databases">
        <title>Genomic Encyclopedia of Type Strains, Phase IV (KMG-IV): sequencing the most valuable type-strain genomes for metagenomic binning, comparative biology and taxonomic classification.</title>
        <authorList>
            <person name="Goeker M."/>
        </authorList>
    </citation>
    <scope>NUCLEOTIDE SEQUENCE [LARGE SCALE GENOMIC DNA]</scope>
    <source>
        <strain evidence="2 3">DSM 29489</strain>
    </source>
</reference>
<comment type="caution">
    <text evidence="2">The sequence shown here is derived from an EMBL/GenBank/DDBJ whole genome shotgun (WGS) entry which is preliminary data.</text>
</comment>
<feature type="region of interest" description="Disordered" evidence="1">
    <location>
        <begin position="74"/>
        <end position="96"/>
    </location>
</feature>
<dbReference type="AlphaFoldDB" id="A0A4R3K9B0"/>
<keyword evidence="3" id="KW-1185">Reference proteome</keyword>
<evidence type="ECO:0000313" key="3">
    <source>
        <dbReference type="Proteomes" id="UP000295726"/>
    </source>
</evidence>
<dbReference type="RefSeq" id="WP_132380467.1">
    <property type="nucleotide sequence ID" value="NZ_DAIPCY010000036.1"/>
</dbReference>
<evidence type="ECO:0000256" key="1">
    <source>
        <dbReference type="SAM" id="MobiDB-lite"/>
    </source>
</evidence>
<protein>
    <submittedName>
        <fullName evidence="2">Uncharacterized protein</fullName>
    </submittedName>
</protein>
<proteinExistence type="predicted"/>
<dbReference type="EMBL" id="SLZZ01000008">
    <property type="protein sequence ID" value="TCS79475.1"/>
    <property type="molecule type" value="Genomic_DNA"/>
</dbReference>
<evidence type="ECO:0000313" key="2">
    <source>
        <dbReference type="EMBL" id="TCS79475.1"/>
    </source>
</evidence>